<gene>
    <name evidence="3" type="ORF">CYBJADRAFT_72855</name>
</gene>
<feature type="signal peptide" evidence="2">
    <location>
        <begin position="1"/>
        <end position="17"/>
    </location>
</feature>
<feature type="chain" id="PRO_5009162614" evidence="2">
    <location>
        <begin position="18"/>
        <end position="226"/>
    </location>
</feature>
<evidence type="ECO:0000256" key="2">
    <source>
        <dbReference type="SAM" id="SignalP"/>
    </source>
</evidence>
<dbReference type="GO" id="GO:0031505">
    <property type="term" value="P:fungal-type cell wall organization"/>
    <property type="evidence" value="ECO:0007669"/>
    <property type="project" value="InterPro"/>
</dbReference>
<proteinExistence type="predicted"/>
<dbReference type="STRING" id="983966.A0A1E4S4D5"/>
<feature type="compositionally biased region" description="Low complexity" evidence="1">
    <location>
        <begin position="131"/>
        <end position="153"/>
    </location>
</feature>
<dbReference type="InterPro" id="IPR038843">
    <property type="entry name" value="Sed1/Spi1"/>
</dbReference>
<dbReference type="GO" id="GO:0005199">
    <property type="term" value="F:structural constituent of cell wall"/>
    <property type="evidence" value="ECO:0007669"/>
    <property type="project" value="InterPro"/>
</dbReference>
<feature type="compositionally biased region" description="Low complexity" evidence="1">
    <location>
        <begin position="102"/>
        <end position="123"/>
    </location>
</feature>
<feature type="region of interest" description="Disordered" evidence="1">
    <location>
        <begin position="87"/>
        <end position="190"/>
    </location>
</feature>
<dbReference type="PANTHER" id="PTHR35523:SF1">
    <property type="entry name" value="CELL WALL PROTEIN SED1"/>
    <property type="match status" value="1"/>
</dbReference>
<protein>
    <submittedName>
        <fullName evidence="3">Uncharacterized protein</fullName>
    </submittedName>
</protein>
<dbReference type="GeneID" id="30992297"/>
<evidence type="ECO:0000256" key="1">
    <source>
        <dbReference type="SAM" id="MobiDB-lite"/>
    </source>
</evidence>
<dbReference type="EMBL" id="KV453928">
    <property type="protein sequence ID" value="ODV74374.1"/>
    <property type="molecule type" value="Genomic_DNA"/>
</dbReference>
<dbReference type="GO" id="GO:0009277">
    <property type="term" value="C:fungal-type cell wall"/>
    <property type="evidence" value="ECO:0007669"/>
    <property type="project" value="TreeGrafter"/>
</dbReference>
<dbReference type="PANTHER" id="PTHR35523">
    <property type="entry name" value="CELL WALL PROTEIN SED1"/>
    <property type="match status" value="1"/>
</dbReference>
<name>A0A1E4S4D5_CYBJN</name>
<dbReference type="AlphaFoldDB" id="A0A1E4S4D5"/>
<evidence type="ECO:0000313" key="4">
    <source>
        <dbReference type="Proteomes" id="UP000094389"/>
    </source>
</evidence>
<sequence>MLSKSIVAASLVAYAAAAYENTTEITTVTHDVVVTEFTTYCPEPTTFITNSQTITVTEPTTLTITDCPCTIKTTQTCSDDCTVPTNTASTKASPPVCTPKGTAAPSSGETETATSTASGKKTPPQCTAKSGEAPGTTTTATTTTKAAEGETTASGKKTPPQCTAKSGEAPGTTVTTKAPETEAPGTTVTTKAQVSTTSIASVETYTGNGAAALGAGLAGVFIAALL</sequence>
<accession>A0A1E4S4D5</accession>
<dbReference type="OMA" id="PQCTAKS"/>
<dbReference type="OrthoDB" id="4094614at2759"/>
<keyword evidence="2" id="KW-0732">Signal</keyword>
<dbReference type="Proteomes" id="UP000094389">
    <property type="component" value="Unassembled WGS sequence"/>
</dbReference>
<organism evidence="3 4">
    <name type="scientific">Cyberlindnera jadinii (strain ATCC 18201 / CBS 1600 / BCRC 20928 / JCM 3617 / NBRC 0987 / NRRL Y-1542)</name>
    <name type="common">Torula yeast</name>
    <name type="synonym">Candida utilis</name>
    <dbReference type="NCBI Taxonomy" id="983966"/>
    <lineage>
        <taxon>Eukaryota</taxon>
        <taxon>Fungi</taxon>
        <taxon>Dikarya</taxon>
        <taxon>Ascomycota</taxon>
        <taxon>Saccharomycotina</taxon>
        <taxon>Saccharomycetes</taxon>
        <taxon>Phaffomycetales</taxon>
        <taxon>Phaffomycetaceae</taxon>
        <taxon>Cyberlindnera</taxon>
    </lineage>
</organism>
<evidence type="ECO:0000313" key="3">
    <source>
        <dbReference type="EMBL" id="ODV74374.1"/>
    </source>
</evidence>
<reference evidence="3 4" key="1">
    <citation type="journal article" date="2016" name="Proc. Natl. Acad. Sci. U.S.A.">
        <title>Comparative genomics of biotechnologically important yeasts.</title>
        <authorList>
            <person name="Riley R."/>
            <person name="Haridas S."/>
            <person name="Wolfe K.H."/>
            <person name="Lopes M.R."/>
            <person name="Hittinger C.T."/>
            <person name="Goeker M."/>
            <person name="Salamov A.A."/>
            <person name="Wisecaver J.H."/>
            <person name="Long T.M."/>
            <person name="Calvey C.H."/>
            <person name="Aerts A.L."/>
            <person name="Barry K.W."/>
            <person name="Choi C."/>
            <person name="Clum A."/>
            <person name="Coughlan A.Y."/>
            <person name="Deshpande S."/>
            <person name="Douglass A.P."/>
            <person name="Hanson S.J."/>
            <person name="Klenk H.-P."/>
            <person name="LaButti K.M."/>
            <person name="Lapidus A."/>
            <person name="Lindquist E.A."/>
            <person name="Lipzen A.M."/>
            <person name="Meier-Kolthoff J.P."/>
            <person name="Ohm R.A."/>
            <person name="Otillar R.P."/>
            <person name="Pangilinan J.L."/>
            <person name="Peng Y."/>
            <person name="Rokas A."/>
            <person name="Rosa C.A."/>
            <person name="Scheuner C."/>
            <person name="Sibirny A.A."/>
            <person name="Slot J.C."/>
            <person name="Stielow J.B."/>
            <person name="Sun H."/>
            <person name="Kurtzman C.P."/>
            <person name="Blackwell M."/>
            <person name="Grigoriev I.V."/>
            <person name="Jeffries T.W."/>
        </authorList>
    </citation>
    <scope>NUCLEOTIDE SEQUENCE [LARGE SCALE GENOMIC DNA]</scope>
    <source>
        <strain evidence="4">ATCC 18201 / CBS 1600 / BCRC 20928 / JCM 3617 / NBRC 0987 / NRRL Y-1542</strain>
    </source>
</reference>
<dbReference type="RefSeq" id="XP_020071413.1">
    <property type="nucleotide sequence ID" value="XM_020217901.1"/>
</dbReference>
<keyword evidence="4" id="KW-1185">Reference proteome</keyword>